<feature type="region of interest" description="Disordered" evidence="1">
    <location>
        <begin position="836"/>
        <end position="879"/>
    </location>
</feature>
<feature type="region of interest" description="Disordered" evidence="1">
    <location>
        <begin position="1816"/>
        <end position="1908"/>
    </location>
</feature>
<evidence type="ECO:0000313" key="4">
    <source>
        <dbReference type="RefSeq" id="XP_005097673.2"/>
    </source>
</evidence>
<feature type="region of interest" description="Disordered" evidence="1">
    <location>
        <begin position="1504"/>
        <end position="1523"/>
    </location>
</feature>
<protein>
    <submittedName>
        <fullName evidence="4">Uncharacterized protein LOC101847582</fullName>
    </submittedName>
</protein>
<feature type="compositionally biased region" description="Basic and acidic residues" evidence="1">
    <location>
        <begin position="141"/>
        <end position="152"/>
    </location>
</feature>
<feature type="region of interest" description="Disordered" evidence="1">
    <location>
        <begin position="1009"/>
        <end position="1066"/>
    </location>
</feature>
<feature type="region of interest" description="Disordered" evidence="1">
    <location>
        <begin position="487"/>
        <end position="570"/>
    </location>
</feature>
<gene>
    <name evidence="4" type="primary">LOC101847582</name>
</gene>
<feature type="compositionally biased region" description="Acidic residues" evidence="1">
    <location>
        <begin position="546"/>
        <end position="563"/>
    </location>
</feature>
<feature type="region of interest" description="Disordered" evidence="1">
    <location>
        <begin position="1079"/>
        <end position="1124"/>
    </location>
</feature>
<feature type="compositionally biased region" description="Polar residues" evidence="1">
    <location>
        <begin position="1031"/>
        <end position="1041"/>
    </location>
</feature>
<feature type="compositionally biased region" description="Low complexity" evidence="1">
    <location>
        <begin position="1144"/>
        <end position="1155"/>
    </location>
</feature>
<feature type="domain" description="Putative zinc-finger" evidence="2">
    <location>
        <begin position="2028"/>
        <end position="2046"/>
    </location>
</feature>
<dbReference type="InterPro" id="IPR011990">
    <property type="entry name" value="TPR-like_helical_dom_sf"/>
</dbReference>
<feature type="region of interest" description="Disordered" evidence="1">
    <location>
        <begin position="323"/>
        <end position="450"/>
    </location>
</feature>
<feature type="region of interest" description="Disordered" evidence="1">
    <location>
        <begin position="1605"/>
        <end position="1626"/>
    </location>
</feature>
<dbReference type="Pfam" id="PF10650">
    <property type="entry name" value="zf-C3H1"/>
    <property type="match status" value="1"/>
</dbReference>
<organism evidence="3 4">
    <name type="scientific">Aplysia californica</name>
    <name type="common">California sea hare</name>
    <dbReference type="NCBI Taxonomy" id="6500"/>
    <lineage>
        <taxon>Eukaryota</taxon>
        <taxon>Metazoa</taxon>
        <taxon>Spiralia</taxon>
        <taxon>Lophotrochozoa</taxon>
        <taxon>Mollusca</taxon>
        <taxon>Gastropoda</taxon>
        <taxon>Heterobranchia</taxon>
        <taxon>Euthyneura</taxon>
        <taxon>Tectipleura</taxon>
        <taxon>Aplysiida</taxon>
        <taxon>Aplysioidea</taxon>
        <taxon>Aplysiidae</taxon>
        <taxon>Aplysia</taxon>
    </lineage>
</organism>
<feature type="region of interest" description="Disordered" evidence="1">
    <location>
        <begin position="618"/>
        <end position="721"/>
    </location>
</feature>
<reference evidence="4" key="1">
    <citation type="submission" date="2025-08" db="UniProtKB">
        <authorList>
            <consortium name="RefSeq"/>
        </authorList>
    </citation>
    <scope>IDENTIFICATION</scope>
</reference>
<dbReference type="Proteomes" id="UP000694888">
    <property type="component" value="Unplaced"/>
</dbReference>
<feature type="compositionally biased region" description="Acidic residues" evidence="1">
    <location>
        <begin position="354"/>
        <end position="368"/>
    </location>
</feature>
<evidence type="ECO:0000256" key="1">
    <source>
        <dbReference type="SAM" id="MobiDB-lite"/>
    </source>
</evidence>
<dbReference type="PANTHER" id="PTHR21563:SF3">
    <property type="entry name" value="ZINC FINGER C3H1 DOMAIN-CONTAINING PROTEIN"/>
    <property type="match status" value="1"/>
</dbReference>
<feature type="region of interest" description="Disordered" evidence="1">
    <location>
        <begin position="1144"/>
        <end position="1311"/>
    </location>
</feature>
<name>A0ABM0JN90_APLCA</name>
<dbReference type="PROSITE" id="PS00018">
    <property type="entry name" value="EF_HAND_1"/>
    <property type="match status" value="1"/>
</dbReference>
<feature type="region of interest" description="Disordered" evidence="1">
    <location>
        <begin position="913"/>
        <end position="984"/>
    </location>
</feature>
<dbReference type="RefSeq" id="XP_005097673.2">
    <property type="nucleotide sequence ID" value="XM_005097616.3"/>
</dbReference>
<feature type="compositionally biased region" description="Basic and acidic residues" evidence="1">
    <location>
        <begin position="1818"/>
        <end position="1832"/>
    </location>
</feature>
<evidence type="ECO:0000313" key="3">
    <source>
        <dbReference type="Proteomes" id="UP000694888"/>
    </source>
</evidence>
<feature type="region of interest" description="Disordered" evidence="1">
    <location>
        <begin position="2310"/>
        <end position="2344"/>
    </location>
</feature>
<feature type="compositionally biased region" description="Low complexity" evidence="1">
    <location>
        <begin position="1444"/>
        <end position="1453"/>
    </location>
</feature>
<feature type="compositionally biased region" description="Polar residues" evidence="1">
    <location>
        <begin position="1189"/>
        <end position="1202"/>
    </location>
</feature>
<dbReference type="InterPro" id="IPR019607">
    <property type="entry name" value="Putative_zinc-finger_domain"/>
</dbReference>
<evidence type="ECO:0000259" key="2">
    <source>
        <dbReference type="Pfam" id="PF10650"/>
    </source>
</evidence>
<sequence>MSQGTSRISNDYGCGGGSKEEGELSDDEDPPGVAFRHHSRSVERTTGHQKRAHDPSSPLRSDQYNVKERVTSHSRRTTSQHHSFGAGVHRNKSSGSENFSVRLHDQKWESNRTSVKRKDGHRSHSSQRYPLSPGPADPDEEYSRHRERRESTESTSSAYHSSHTPYNSRFWHNRRFRASSVRPFSPPRHSSSHRGRESPLKSAASLENIAVENDRGHIELELLEKEQERIRAQLKSLEEEEETCKDGKENFLVADDSSEVFVPVKEPPATGSGNSDVDFFADDVAPEDNIEEDEDTDSDDNLDLQELRRLALATSERHLRLLASETPVEISSPAKTLEDSVVVIPDAEPAPLEAEPEVVTVEEDDDEAPVVSVSQTADATGVSDSKDKKSSDSTVPEGKSKHRSRSKESTGGKGSVKSQVVRLGPKTKGKKKRRKETSKEEKKANFSKDWIQQCEKLRQLAEKDPRGALEGFRRLVEGTKRAEKPVVTGTMKDFKRQMKIPVLSEDPAPVSKKGSPSEEAKSAAGKERAKEKKTVEKKASGPTQDNYDEVEMDIVSEAEDEESSSASQLASASLRLGADFSQAMQPIQSLSEAQDTSAAVKEATIAPLPAPPMIPMFLPMPVSATASPMVPNYPHLEAPLPSSVPLPPPHPPPSQPPPPPPPPLPPPPLPPLPSRNGEPNGVWLSQNHSESGPRAGEPSVGAAAFAGKDHPTSSLPGKSFSDDLSLAMFLPERPSHTKLSSDDVQVLSGDLFLQRSKSSYSGADIGFQLRQLRKEQEKYDVNTAAPVEPSKCSDADESSLYPNRRERIMDLKRTIVRSDPSAAGFSETELFYSTTRKNTAPRRSKWDHPAPRFLGSPIHQEDVDGYEPQSSRRLISPEPVGTRSNWISVFHSHPSPGPLHDMDRFVPETSRRYISPRRSNSPPHRDSSVTGSKWAPLPKSRGSPGRLHEFNNYVSERSGDSMSPDLSESGTTGQRTGYGLAEPTFKALEDSRPFLKRRRPIQQHWMKDEPLHASRYSPTTELDTFKPGNTKEYTSQRQSYSPEPKYRRRSDSFSKSPGLIPYQRVQQEDLTNAYQPELPARGVSRHSTPPPYIPTSIKPPGMVPAPGREKSSSDSESDEDPDAMRKRLLMEVITKRRGVLNEIMSSSSSPSVMSPQQDAGLSEAAEERNEAGSTEPPLVTVATEFPSLQRRSPSSFMASPGSQDVRESGELPTDGREESSSLHVLHKVVKPVASESDQNDAVGDTFVGSVMNSGLKQTSSDSEDEEEVLPPPVVKRIERSPTHAQGAAGENSPAGSSPRTKSVATTSTHQHYDAAADALSVISNPVETASDTLNGAQTVPNFSSEIMNFQTVWPDQSEVIARPSSDMPTLSSNASASCEQYTTAPELSGNQTLTTVKKCDFLPGQSTWDPANANSIPHFPHGSLSSQSGVRPESSARYEQGLNSSSSANSTQSPACLPTQSLSDSSHTVPKKSPDHSSLFQSEPLSSMTSDGFVVSPAVVSEQPSGVNSLRAYPDPRNSSGARQAVLEEPSLPMSQHLSTVVDQVPPEIASQPDSCGQTSVTTSKFSHGYLYSTSGPSNSAGKHSYPAKPLPVHPPVVVPMDCSSASEDDHEDMHGSKPGSGADSWLMEDEDISKLDPQMVELKRREFKLKHQKGVVQRGQEALRELVQKATRSLKLQHQAEKKWEKLRLQIILLSEQARVAKKIARAHEQQKEETKKKAWSVKDRLLKQKEEYAETEKATVVLGKELIGPEYQVQLAQIVNASDQRQKFSKAQTIASKKQKLQERERQISEKLRFMKEQILSTSSLKSVAKASLSVKEPEKPLAQRQKSQDVIKLNSSQPDQGTAVVNRRKSLLELNSSTIPNLPLTPHKPKGTSHSEKENMEGEQGQGGVGIEDGLSASKSEEGVSQQNFRMPAGVQLVNLCKLQKEKVEKQLRGPRHMLSATSSYKFPSLSSLRSSIVKKSRVVSLTKRSSAPDSTSVQPSCPVNYTSPLLTFRSYRLSPYYRTREGLSFRSNTYSHKLNPHCVLCPYDIQGICNDDTCKQQHPKDYELSDKELLQDIVSYCPKLAGCGEGASTEEVKQAIVSYVDGVVSRHKGRMTTEQLCLWLSSQVKETAGLKNPHTVFPLPRTWTPEPKEEAGLSLFLNPKPSTRVIDAIRKEPPTVIDQDVVQGEEDVRYFAPDNTELLSLERAVLQDPTDAAMWQRLADKKLADPDRSARECMDNALNVLARGLEANRHACTLWQRYLALYCRHPEADNFLQFCRTGLEYAPSYDIWFLYLNSLKTYSEKDGACNQALNFLDTGSGIEPKSSVSLADRESQGQGGDDDTCLTDVPKSPTSTDKSTRSHQALEMILYKACLNLLSGRLKTTLNFLQSVLGLKSTPSTPLRASSLLTTADHLVLWLCYIHVLEWHQLPPDLYSPTDQNPGRLLSKAVTLHWPEARPLYSSRDTLIKLHKKAIRVGDKAVLDLEATRHYVQVVRSLFALLSLERPAEAVSLSRSVLSSRNLEEIWLATADLYASFKDKDGVKQVFQEAVKVHEHSAKLHFYWNSFLMSEGETEEALCNLEQFVINQFDVDTRESQRCDPNQLYGQLLGQQEAFSLQMLRIKPQAGGDEKHKNIYLWLCYSLLLELQGERVNTVEIYERSLTHAQTSDDLVVAWQNYIGFLLRTEAASPEDLHSLLSRSIISMPTKSPVPLRPTAHWLDYRHCNTLVEAWLAVLDGANRLDVAEFCLGCMPANMQLLLRVVELCLANKETRRAYSWCKMVAAQTEKPANLAFWRITSALAQEEGTAHEKDQMLVGCVEAMPLAVAGWKDLLLYEVSRENSEVVHRLLSRCLQLGVNIEGYVATISG</sequence>
<feature type="compositionally biased region" description="Basic residues" evidence="1">
    <location>
        <begin position="425"/>
        <end position="436"/>
    </location>
</feature>
<dbReference type="GeneID" id="101847582"/>
<feature type="compositionally biased region" description="Polar residues" evidence="1">
    <location>
        <begin position="1458"/>
        <end position="1468"/>
    </location>
</feature>
<feature type="compositionally biased region" description="Polar residues" evidence="1">
    <location>
        <begin position="952"/>
        <end position="975"/>
    </location>
</feature>
<feature type="region of interest" description="Disordered" evidence="1">
    <location>
        <begin position="1411"/>
        <end position="1486"/>
    </location>
</feature>
<feature type="region of interest" description="Disordered" evidence="1">
    <location>
        <begin position="259"/>
        <end position="302"/>
    </location>
</feature>
<feature type="compositionally biased region" description="Low complexity" evidence="1">
    <location>
        <begin position="179"/>
        <end position="189"/>
    </location>
</feature>
<dbReference type="PANTHER" id="PTHR21563">
    <property type="entry name" value="ZINC FINGER C3H1 DOMAIN-CONTAINING PROTEIN"/>
    <property type="match status" value="1"/>
</dbReference>
<accession>A0ABM0JN90</accession>
<feature type="region of interest" description="Disordered" evidence="1">
    <location>
        <begin position="1"/>
        <end position="208"/>
    </location>
</feature>
<dbReference type="SUPFAM" id="SSF48452">
    <property type="entry name" value="TPR-like"/>
    <property type="match status" value="2"/>
</dbReference>
<dbReference type="InterPro" id="IPR018247">
    <property type="entry name" value="EF_Hand_1_Ca_BS"/>
</dbReference>
<feature type="compositionally biased region" description="Basic residues" evidence="1">
    <location>
        <begin position="114"/>
        <end position="125"/>
    </location>
</feature>
<feature type="compositionally biased region" description="Basic and acidic residues" evidence="1">
    <location>
        <begin position="437"/>
        <end position="446"/>
    </location>
</feature>
<feature type="compositionally biased region" description="Pro residues" evidence="1">
    <location>
        <begin position="642"/>
        <end position="673"/>
    </location>
</feature>
<dbReference type="InterPro" id="IPR039278">
    <property type="entry name" value="Red1"/>
</dbReference>
<feature type="compositionally biased region" description="Acidic residues" evidence="1">
    <location>
        <begin position="279"/>
        <end position="302"/>
    </location>
</feature>
<feature type="compositionally biased region" description="Basic and acidic residues" evidence="1">
    <location>
        <begin position="515"/>
        <end position="539"/>
    </location>
</feature>
<feature type="compositionally biased region" description="Polar residues" evidence="1">
    <location>
        <begin position="1293"/>
        <end position="1309"/>
    </location>
</feature>
<dbReference type="Gene3D" id="1.25.40.10">
    <property type="entry name" value="Tetratricopeptide repeat domain"/>
    <property type="match status" value="2"/>
</dbReference>
<feature type="compositionally biased region" description="Basic and acidic residues" evidence="1">
    <location>
        <begin position="1204"/>
        <end position="1220"/>
    </location>
</feature>
<keyword evidence="3" id="KW-1185">Reference proteome</keyword>
<feature type="compositionally biased region" description="Low complexity" evidence="1">
    <location>
        <begin position="153"/>
        <end position="164"/>
    </location>
</feature>
<proteinExistence type="predicted"/>
<feature type="compositionally biased region" description="Polar residues" evidence="1">
    <location>
        <begin position="1476"/>
        <end position="1486"/>
    </location>
</feature>